<dbReference type="Proteomes" id="UP000218606">
    <property type="component" value="Chromosome"/>
</dbReference>
<evidence type="ECO:0000313" key="2">
    <source>
        <dbReference type="Proteomes" id="UP000218606"/>
    </source>
</evidence>
<accession>A0AAN1L9E4</accession>
<reference evidence="1 2" key="1">
    <citation type="journal article" date="2017" name="Front. Microbiol.">
        <title>Phaeobacter piscinae sp. nov., a species of the Roseobacter group and potential aquaculture probiont.</title>
        <authorList>
            <person name="Sonnenschein E.C."/>
            <person name="Phippen C.B.W."/>
            <person name="Nielsen K.F."/>
            <person name="Mateiu R.V."/>
            <person name="Melchiorsen J."/>
            <person name="Gram L."/>
            <person name="Overmann J."/>
            <person name="Freese H.M."/>
        </authorList>
    </citation>
    <scope>NUCLEOTIDE SEQUENCE [LARGE SCALE GENOMIC DNA]</scope>
    <source>
        <strain evidence="1 2">P13</strain>
    </source>
</reference>
<dbReference type="EMBL" id="CP010767">
    <property type="protein sequence ID" value="ATG42468.1"/>
    <property type="molecule type" value="Genomic_DNA"/>
</dbReference>
<organism evidence="1 2">
    <name type="scientific">Phaeobacter piscinae</name>
    <dbReference type="NCBI Taxonomy" id="1580596"/>
    <lineage>
        <taxon>Bacteria</taxon>
        <taxon>Pseudomonadati</taxon>
        <taxon>Pseudomonadota</taxon>
        <taxon>Alphaproteobacteria</taxon>
        <taxon>Rhodobacterales</taxon>
        <taxon>Roseobacteraceae</taxon>
        <taxon>Phaeobacter</taxon>
    </lineage>
</organism>
<sequence>MTPAEIEALFTRTDGTYAFARWGRPIAPIVFGVEDCTLATVKGAIEAVVTLAGHQMAETDPELGSNLMVFFFRDWDELTGVPDLDRLIPDLDPLVARLKQADASQYRAFRFDDQDGIQACFVFLRMAGAMAKLPAETLALTQAVQMMLTWGDSAFAETSPLAVLPDTGATILRPEIAGVIAAAYDRMMPVAAADRSHALRLFARLQAPVTPPADDANPTRH</sequence>
<dbReference type="RefSeq" id="WP_192870582.1">
    <property type="nucleotide sequence ID" value="NZ_CP010715.1"/>
</dbReference>
<dbReference type="AlphaFoldDB" id="A0AAN1L9E4"/>
<gene>
    <name evidence="1" type="ORF">PhaeoP13_00505</name>
</gene>
<protein>
    <submittedName>
        <fullName evidence="1">Uncharacterized protein</fullName>
    </submittedName>
</protein>
<evidence type="ECO:0000313" key="1">
    <source>
        <dbReference type="EMBL" id="ATG42468.1"/>
    </source>
</evidence>
<proteinExistence type="predicted"/>
<name>A0AAN1L9E4_9RHOB</name>